<dbReference type="AlphaFoldDB" id="A0A8T0HP00"/>
<comment type="caution">
    <text evidence="2">The sequence shown here is derived from an EMBL/GenBank/DDBJ whole genome shotgun (WGS) entry which is preliminary data.</text>
</comment>
<protein>
    <submittedName>
        <fullName evidence="2">Uncharacterized protein</fullName>
    </submittedName>
</protein>
<gene>
    <name evidence="2" type="ORF">KC19_VG102600</name>
</gene>
<feature type="region of interest" description="Disordered" evidence="1">
    <location>
        <begin position="130"/>
        <end position="152"/>
    </location>
</feature>
<evidence type="ECO:0000256" key="1">
    <source>
        <dbReference type="SAM" id="MobiDB-lite"/>
    </source>
</evidence>
<accession>A0A8T0HP00</accession>
<organism evidence="2 3">
    <name type="scientific">Ceratodon purpureus</name>
    <name type="common">Fire moss</name>
    <name type="synonym">Dicranum purpureum</name>
    <dbReference type="NCBI Taxonomy" id="3225"/>
    <lineage>
        <taxon>Eukaryota</taxon>
        <taxon>Viridiplantae</taxon>
        <taxon>Streptophyta</taxon>
        <taxon>Embryophyta</taxon>
        <taxon>Bryophyta</taxon>
        <taxon>Bryophytina</taxon>
        <taxon>Bryopsida</taxon>
        <taxon>Dicranidae</taxon>
        <taxon>Pseudoditrichales</taxon>
        <taxon>Ditrichaceae</taxon>
        <taxon>Ceratodon</taxon>
    </lineage>
</organism>
<sequence>MCTLLESPSSITSAPCFAQSVLSSAVKRVNLADMSPLYPNNVEEVRLWLRRVQLFEEVNWEMELPSYSAIVHLTNDDFVFDWTLLCGRQYEAVAQLTGVVHITKEDLLPDYVQEPLLLHRSVSDGVTVGRPPLVLGSDSESNTASTSETDRSSADECWDLECPLHGPNWDFTL</sequence>
<reference evidence="2" key="1">
    <citation type="submission" date="2020-06" db="EMBL/GenBank/DDBJ databases">
        <title>WGS assembly of Ceratodon purpureus strain R40.</title>
        <authorList>
            <person name="Carey S.B."/>
            <person name="Jenkins J."/>
            <person name="Shu S."/>
            <person name="Lovell J.T."/>
            <person name="Sreedasyam A."/>
            <person name="Maumus F."/>
            <person name="Tiley G.P."/>
            <person name="Fernandez-Pozo N."/>
            <person name="Barry K."/>
            <person name="Chen C."/>
            <person name="Wang M."/>
            <person name="Lipzen A."/>
            <person name="Daum C."/>
            <person name="Saski C.A."/>
            <person name="Payton A.C."/>
            <person name="Mcbreen J.C."/>
            <person name="Conrad R.E."/>
            <person name="Kollar L.M."/>
            <person name="Olsson S."/>
            <person name="Huttunen S."/>
            <person name="Landis J.B."/>
            <person name="Wickett N.J."/>
            <person name="Johnson M.G."/>
            <person name="Rensing S.A."/>
            <person name="Grimwood J."/>
            <person name="Schmutz J."/>
            <person name="Mcdaniel S.F."/>
        </authorList>
    </citation>
    <scope>NUCLEOTIDE SEQUENCE</scope>
    <source>
        <strain evidence="2">R40</strain>
    </source>
</reference>
<name>A0A8T0HP00_CERPU</name>
<proteinExistence type="predicted"/>
<feature type="compositionally biased region" description="Polar residues" evidence="1">
    <location>
        <begin position="138"/>
        <end position="147"/>
    </location>
</feature>
<dbReference type="Proteomes" id="UP000822688">
    <property type="component" value="Chromosome V"/>
</dbReference>
<keyword evidence="3" id="KW-1185">Reference proteome</keyword>
<evidence type="ECO:0000313" key="2">
    <source>
        <dbReference type="EMBL" id="KAG0572527.1"/>
    </source>
</evidence>
<evidence type="ECO:0000313" key="3">
    <source>
        <dbReference type="Proteomes" id="UP000822688"/>
    </source>
</evidence>
<dbReference type="EMBL" id="CM026426">
    <property type="protein sequence ID" value="KAG0572527.1"/>
    <property type="molecule type" value="Genomic_DNA"/>
</dbReference>